<organism evidence="2 3">
    <name type="scientific">Acropora cervicornis</name>
    <name type="common">Staghorn coral</name>
    <dbReference type="NCBI Taxonomy" id="6130"/>
    <lineage>
        <taxon>Eukaryota</taxon>
        <taxon>Metazoa</taxon>
        <taxon>Cnidaria</taxon>
        <taxon>Anthozoa</taxon>
        <taxon>Hexacorallia</taxon>
        <taxon>Scleractinia</taxon>
        <taxon>Astrocoeniina</taxon>
        <taxon>Acroporidae</taxon>
        <taxon>Acropora</taxon>
    </lineage>
</organism>
<comment type="caution">
    <text evidence="2">The sequence shown here is derived from an EMBL/GenBank/DDBJ whole genome shotgun (WGS) entry which is preliminary data.</text>
</comment>
<proteinExistence type="predicted"/>
<dbReference type="EMBL" id="JARQWQ010000031">
    <property type="protein sequence ID" value="KAK2561978.1"/>
    <property type="molecule type" value="Genomic_DNA"/>
</dbReference>
<feature type="compositionally biased region" description="Polar residues" evidence="1">
    <location>
        <begin position="1"/>
        <end position="20"/>
    </location>
</feature>
<dbReference type="PANTHER" id="PTHR35450:SF2">
    <property type="entry name" value="REVERSE TRANSCRIPTASE DOMAIN-CONTAINING PROTEIN"/>
    <property type="match status" value="1"/>
</dbReference>
<feature type="region of interest" description="Disordered" evidence="1">
    <location>
        <begin position="1"/>
        <end position="22"/>
    </location>
</feature>
<name>A0AAD9V5G7_ACRCE</name>
<dbReference type="Proteomes" id="UP001249851">
    <property type="component" value="Unassembled WGS sequence"/>
</dbReference>
<evidence type="ECO:0000313" key="3">
    <source>
        <dbReference type="Proteomes" id="UP001249851"/>
    </source>
</evidence>
<sequence length="224" mass="25511">MASAQVVETSVTNNSPSQDSYHPDDLFQSRLCGKTAESIPHVLASCSALAQNKYLARHNAALKVLFWEMLRELQLSDTVPPWYSPAVPKPIYESPKAQAYWDIPVFAVSEQVKQNRVDARFIDHEKKKVLAVEMSCPWTENRGKKQEEKTIKYGPLCWELKQQFPGYDIRQYNIIIDVLGGWSTEVDEAMRELFGARGGEILLRMQRAVISHTLNIARTLKVMS</sequence>
<evidence type="ECO:0000313" key="2">
    <source>
        <dbReference type="EMBL" id="KAK2561978.1"/>
    </source>
</evidence>
<evidence type="ECO:0000256" key="1">
    <source>
        <dbReference type="SAM" id="MobiDB-lite"/>
    </source>
</evidence>
<reference evidence="2" key="2">
    <citation type="journal article" date="2023" name="Science">
        <title>Genomic signatures of disease resistance in endangered staghorn corals.</title>
        <authorList>
            <person name="Vollmer S.V."/>
            <person name="Selwyn J.D."/>
            <person name="Despard B.A."/>
            <person name="Roesel C.L."/>
        </authorList>
    </citation>
    <scope>NUCLEOTIDE SEQUENCE</scope>
    <source>
        <strain evidence="2">K2</strain>
    </source>
</reference>
<keyword evidence="3" id="KW-1185">Reference proteome</keyword>
<protein>
    <submittedName>
        <fullName evidence="2">Uncharacterized protein</fullName>
    </submittedName>
</protein>
<dbReference type="AlphaFoldDB" id="A0AAD9V5G7"/>
<gene>
    <name evidence="2" type="ORF">P5673_015405</name>
</gene>
<dbReference type="PANTHER" id="PTHR35450">
    <property type="entry name" value="REVERSE TRANSCRIPTASE DOMAIN-CONTAINING PROTEIN"/>
    <property type="match status" value="1"/>
</dbReference>
<accession>A0AAD9V5G7</accession>
<reference evidence="2" key="1">
    <citation type="journal article" date="2023" name="G3 (Bethesda)">
        <title>Whole genome assembly and annotation of the endangered Caribbean coral Acropora cervicornis.</title>
        <authorList>
            <person name="Selwyn J.D."/>
            <person name="Vollmer S.V."/>
        </authorList>
    </citation>
    <scope>NUCLEOTIDE SEQUENCE</scope>
    <source>
        <strain evidence="2">K2</strain>
    </source>
</reference>